<organism evidence="1">
    <name type="scientific">uncultured marine phage</name>
    <dbReference type="NCBI Taxonomy" id="707152"/>
    <lineage>
        <taxon>Viruses</taxon>
        <taxon>environmental samples</taxon>
    </lineage>
</organism>
<proteinExistence type="predicted"/>
<evidence type="ECO:0000313" key="1">
    <source>
        <dbReference type="EMBL" id="CAG7580044.1"/>
    </source>
</evidence>
<name>A0A8D9CDR6_9VIRU</name>
<sequence>MFGELNKKLGKNTIMTPFKGNGKSGVIITSRAFPEGTKVDRNLFKELRRIGEYFDVSFDQLLKHDELFELHEMEWSQEIFWGYDCDMGELLDVLVPLVREERLKKLLDNGGSSN</sequence>
<protein>
    <submittedName>
        <fullName evidence="1">Uncharacterized protein</fullName>
    </submittedName>
</protein>
<gene>
    <name evidence="1" type="ORF">SLAVMIC_00220</name>
</gene>
<dbReference type="EMBL" id="OU342829">
    <property type="protein sequence ID" value="CAG7580044.1"/>
    <property type="molecule type" value="Genomic_DNA"/>
</dbReference>
<reference evidence="1" key="1">
    <citation type="submission" date="2021-06" db="EMBL/GenBank/DDBJ databases">
        <authorList>
            <person name="Gannon L."/>
            <person name="Redgwell R T."/>
            <person name="Michniewski S."/>
            <person name="Harrison D C."/>
            <person name="Millard A."/>
        </authorList>
    </citation>
    <scope>NUCLEOTIDE SEQUENCE</scope>
</reference>
<accession>A0A8D9CDR6</accession>